<feature type="region of interest" description="Disordered" evidence="1">
    <location>
        <begin position="226"/>
        <end position="262"/>
    </location>
</feature>
<gene>
    <name evidence="2" type="ORF">QP460_005095</name>
</gene>
<dbReference type="RefSeq" id="WP_070855930.1">
    <property type="nucleotide sequence ID" value="NZ_CP175784.1"/>
</dbReference>
<evidence type="ECO:0000313" key="2">
    <source>
        <dbReference type="EMBL" id="MEO3716962.1"/>
    </source>
</evidence>
<dbReference type="Proteomes" id="UP001223646">
    <property type="component" value="Unassembled WGS sequence"/>
</dbReference>
<dbReference type="AlphaFoldDB" id="A0AAW9SK29"/>
<dbReference type="Pfam" id="PF21997">
    <property type="entry name" value="DUF6928"/>
    <property type="match status" value="1"/>
</dbReference>
<organism evidence="2 3">
    <name type="scientific">Corynebacterium amycolatum</name>
    <dbReference type="NCBI Taxonomy" id="43765"/>
    <lineage>
        <taxon>Bacteria</taxon>
        <taxon>Bacillati</taxon>
        <taxon>Actinomycetota</taxon>
        <taxon>Actinomycetes</taxon>
        <taxon>Mycobacteriales</taxon>
        <taxon>Corynebacteriaceae</taxon>
        <taxon>Corynebacterium</taxon>
    </lineage>
</organism>
<proteinExistence type="predicted"/>
<reference evidence="2" key="2">
    <citation type="submission" date="2024-05" db="EMBL/GenBank/DDBJ databases">
        <authorList>
            <person name="Wolfe A."/>
        </authorList>
    </citation>
    <scope>NUCLEOTIDE SEQUENCE</scope>
    <source>
        <strain evidence="2">UMB1064</strain>
    </source>
</reference>
<dbReference type="EMBL" id="JASOOY020000017">
    <property type="protein sequence ID" value="MEO3716962.1"/>
    <property type="molecule type" value="Genomic_DNA"/>
</dbReference>
<comment type="caution">
    <text evidence="2">The sequence shown here is derived from an EMBL/GenBank/DDBJ whole genome shotgun (WGS) entry which is preliminary data.</text>
</comment>
<evidence type="ECO:0000256" key="1">
    <source>
        <dbReference type="SAM" id="MobiDB-lite"/>
    </source>
</evidence>
<name>A0AAW9SK29_CORAY</name>
<dbReference type="InterPro" id="IPR053847">
    <property type="entry name" value="DUF6928"/>
</dbReference>
<sequence>MSSMTSGNASDFEFSAIRRGVVTIWFISTNDPAATLETGVQHDRGFGRRFLALYDSTLPVTPIGDFPLNRSAETGDGEYYIGGFEGVAVLQTVLDDVSQLSKLSPRLRQEIAATDVYASVSNKSTGFGAFAHWHDGELKRAFSATRYRTLEDIGLPCPAEGSFWAGKHRPMPDASEGTASRPREGVGLPFIPAELADAVITDWLGFDPHSPATDIPVSGFAVDGRRAAPGTSYSTSRSPRGLMSEPGSSESGAELDRAYDDYEVHNAEPNRDFLEELSRFGAKAKNFAGRTWQRARGKFGK</sequence>
<evidence type="ECO:0000313" key="3">
    <source>
        <dbReference type="Proteomes" id="UP001223646"/>
    </source>
</evidence>
<protein>
    <submittedName>
        <fullName evidence="2">Uncharacterized protein</fullName>
    </submittedName>
</protein>
<accession>A0AAW9SK29</accession>
<reference evidence="2" key="1">
    <citation type="submission" date="2023-05" db="EMBL/GenBank/DDBJ databases">
        <authorList>
            <person name="Du J."/>
        </authorList>
    </citation>
    <scope>NUCLEOTIDE SEQUENCE</scope>
    <source>
        <strain evidence="2">UMB1064</strain>
    </source>
</reference>